<accession>A0ABW5GCH0</accession>
<protein>
    <submittedName>
        <fullName evidence="7">S1 family peptidase</fullName>
    </submittedName>
</protein>
<sequence length="367" mass="37532">MEKRLRQRAVLPVVAACATAAVVGTPVAVAAPDGTFAPTAASVAIGHLVATTGVDPARAAHVLAVQRAGAVRIHDLDRRLGARAAGGYLDPRTGSAVVNVLDAPSAELVRAAGATPRAVRYGTAELKSVQAALELVPNTSAGLDPRSDQVVLTVSDAAPPEQAAGLLDAARGFGDRVRVERARGVFRPLVYDGDEISDGQSVCSAGFNSNKGGQNYIIDAGHCAQGLPYWQGIGPTEDARFPGTDYSLIRNDSGDAPGAVNLYDGSTQPIAKAGDATVGEQICKSGRTTQVTCGSVQALNETVDYGDGQTVRGMVKTDTHADHGDSGGPWYDGSTGLGMTGAGDTVSVTWFQPLTAAIAAYGVALNP</sequence>
<keyword evidence="2" id="KW-0645">Protease</keyword>
<feature type="signal peptide" evidence="6">
    <location>
        <begin position="1"/>
        <end position="30"/>
    </location>
</feature>
<dbReference type="InterPro" id="IPR043504">
    <property type="entry name" value="Peptidase_S1_PA_chymotrypsin"/>
</dbReference>
<keyword evidence="8" id="KW-1185">Reference proteome</keyword>
<comment type="similarity">
    <text evidence="1">Belongs to the peptidase S1 family.</text>
</comment>
<dbReference type="CDD" id="cd21112">
    <property type="entry name" value="alphaLP-like"/>
    <property type="match status" value="1"/>
</dbReference>
<keyword evidence="4" id="KW-0720">Serine protease</keyword>
<gene>
    <name evidence="7" type="ORF">ACFSYJ_11435</name>
</gene>
<dbReference type="InterPro" id="IPR001316">
    <property type="entry name" value="Pept_S1A_streptogrisin"/>
</dbReference>
<organism evidence="7 8">
    <name type="scientific">Amycolatopsis samaneae</name>
    <dbReference type="NCBI Taxonomy" id="664691"/>
    <lineage>
        <taxon>Bacteria</taxon>
        <taxon>Bacillati</taxon>
        <taxon>Actinomycetota</taxon>
        <taxon>Actinomycetes</taxon>
        <taxon>Pseudonocardiales</taxon>
        <taxon>Pseudonocardiaceae</taxon>
        <taxon>Amycolatopsis</taxon>
    </lineage>
</organism>
<dbReference type="PIRSF" id="PIRSF001134">
    <property type="entry name" value="Streptogrisin"/>
    <property type="match status" value="1"/>
</dbReference>
<evidence type="ECO:0000256" key="5">
    <source>
        <dbReference type="ARBA" id="ARBA00023157"/>
    </source>
</evidence>
<dbReference type="InterPro" id="IPR009003">
    <property type="entry name" value="Peptidase_S1_PA"/>
</dbReference>
<evidence type="ECO:0000256" key="1">
    <source>
        <dbReference type="ARBA" id="ARBA00007664"/>
    </source>
</evidence>
<evidence type="ECO:0000256" key="2">
    <source>
        <dbReference type="ARBA" id="ARBA00022670"/>
    </source>
</evidence>
<feature type="chain" id="PRO_5045929973" evidence="6">
    <location>
        <begin position="31"/>
        <end position="367"/>
    </location>
</feature>
<dbReference type="Gene3D" id="3.30.300.50">
    <property type="match status" value="1"/>
</dbReference>
<name>A0ABW5GCH0_9PSEU</name>
<keyword evidence="3" id="KW-0378">Hydrolase</keyword>
<evidence type="ECO:0000256" key="4">
    <source>
        <dbReference type="ARBA" id="ARBA00022825"/>
    </source>
</evidence>
<evidence type="ECO:0000313" key="7">
    <source>
        <dbReference type="EMBL" id="MFD2459217.1"/>
    </source>
</evidence>
<evidence type="ECO:0000256" key="3">
    <source>
        <dbReference type="ARBA" id="ARBA00022801"/>
    </source>
</evidence>
<proteinExistence type="inferred from homology"/>
<dbReference type="Proteomes" id="UP001597419">
    <property type="component" value="Unassembled WGS sequence"/>
</dbReference>
<keyword evidence="5" id="KW-1015">Disulfide bond</keyword>
<comment type="caution">
    <text evidence="7">The sequence shown here is derived from an EMBL/GenBank/DDBJ whole genome shotgun (WGS) entry which is preliminary data.</text>
</comment>
<dbReference type="PRINTS" id="PR00861">
    <property type="entry name" value="ALYTICPTASE"/>
</dbReference>
<dbReference type="Gene3D" id="2.40.10.10">
    <property type="entry name" value="Trypsin-like serine proteases"/>
    <property type="match status" value="2"/>
</dbReference>
<keyword evidence="6" id="KW-0732">Signal</keyword>
<dbReference type="EMBL" id="JBHUKU010000005">
    <property type="protein sequence ID" value="MFD2459217.1"/>
    <property type="molecule type" value="Genomic_DNA"/>
</dbReference>
<evidence type="ECO:0000256" key="6">
    <source>
        <dbReference type="SAM" id="SignalP"/>
    </source>
</evidence>
<dbReference type="InterPro" id="IPR035070">
    <property type="entry name" value="Streptogrisin_prodomain"/>
</dbReference>
<dbReference type="SUPFAM" id="SSF50494">
    <property type="entry name" value="Trypsin-like serine proteases"/>
    <property type="match status" value="1"/>
</dbReference>
<dbReference type="RefSeq" id="WP_345405854.1">
    <property type="nucleotide sequence ID" value="NZ_BAABHG010000019.1"/>
</dbReference>
<evidence type="ECO:0000313" key="8">
    <source>
        <dbReference type="Proteomes" id="UP001597419"/>
    </source>
</evidence>
<reference evidence="8" key="1">
    <citation type="journal article" date="2019" name="Int. J. Syst. Evol. Microbiol.">
        <title>The Global Catalogue of Microorganisms (GCM) 10K type strain sequencing project: providing services to taxonomists for standard genome sequencing and annotation.</title>
        <authorList>
            <consortium name="The Broad Institute Genomics Platform"/>
            <consortium name="The Broad Institute Genome Sequencing Center for Infectious Disease"/>
            <person name="Wu L."/>
            <person name="Ma J."/>
        </authorList>
    </citation>
    <scope>NUCLEOTIDE SEQUENCE [LARGE SCALE GENOMIC DNA]</scope>
    <source>
        <strain evidence="8">CGMCC 4.7643</strain>
    </source>
</reference>